<reference evidence="1 2" key="1">
    <citation type="submission" date="2015-10" db="EMBL/GenBank/DDBJ databases">
        <title>Mycobacterium gordonae draft genome assembly.</title>
        <authorList>
            <person name="Ustinova V."/>
            <person name="Smirnova T."/>
            <person name="Blagodatskikh K."/>
            <person name="Varlamov D."/>
            <person name="Larionova E."/>
            <person name="Chernousova L."/>
        </authorList>
    </citation>
    <scope>NUCLEOTIDE SEQUENCE [LARGE SCALE GENOMIC DNA]</scope>
    <source>
        <strain evidence="1 2">CTRI 14-8773</strain>
    </source>
</reference>
<dbReference type="RefSeq" id="WP_055581433.1">
    <property type="nucleotide sequence ID" value="NZ_LKTM01000372.1"/>
</dbReference>
<gene>
    <name evidence="1" type="ORF">AO501_25210</name>
</gene>
<accession>A0A0Q2RJI5</accession>
<dbReference type="AlphaFoldDB" id="A0A0Q2RJI5"/>
<evidence type="ECO:0000313" key="1">
    <source>
        <dbReference type="EMBL" id="KQH75579.1"/>
    </source>
</evidence>
<evidence type="ECO:0000313" key="2">
    <source>
        <dbReference type="Proteomes" id="UP000051677"/>
    </source>
</evidence>
<comment type="caution">
    <text evidence="1">The sequence shown here is derived from an EMBL/GenBank/DDBJ whole genome shotgun (WGS) entry which is preliminary data.</text>
</comment>
<dbReference type="Proteomes" id="UP000051677">
    <property type="component" value="Unassembled WGS sequence"/>
</dbReference>
<organism evidence="1 2">
    <name type="scientific">Mycobacterium gordonae</name>
    <dbReference type="NCBI Taxonomy" id="1778"/>
    <lineage>
        <taxon>Bacteria</taxon>
        <taxon>Bacillati</taxon>
        <taxon>Actinomycetota</taxon>
        <taxon>Actinomycetes</taxon>
        <taxon>Mycobacteriales</taxon>
        <taxon>Mycobacteriaceae</taxon>
        <taxon>Mycobacterium</taxon>
    </lineage>
</organism>
<protein>
    <submittedName>
        <fullName evidence="1">Uncharacterized protein</fullName>
    </submittedName>
</protein>
<dbReference type="EMBL" id="LKTM01000372">
    <property type="protein sequence ID" value="KQH75579.1"/>
    <property type="molecule type" value="Genomic_DNA"/>
</dbReference>
<dbReference type="OrthoDB" id="9934026at2"/>
<name>A0A0Q2RJI5_MYCGO</name>
<proteinExistence type="predicted"/>
<sequence length="103" mass="10432">MTIMEEATAVIADAIAEFMPEGDGGQDGLANLGNAQSVKSALRNAGFAIVRVPNIAFKGPRDTNGTMLLTAAEKAESARYPVGGSNVGAAVAQVLREVAAAAD</sequence>